<sequence>MWLVWLIIGLILIKTYNKITNGKCYSDNVMSGKVVIVTGGNSGIGYQTALELARRGAKVILGCRDEERGQKAAQSIIKKTNNRSVRYMHLDLSSFTSVRKFVEEFTKSEAKLDILINNAGASGVHRDKTDDGLIRDMQVNHFGPFLLTLLLVPLLKKSAPSRIIIVTSTLHRFGSISDLNSPHSYMRTYCDSKLCNILFSNELARRLEDTGVVVNSLHPGHVNTSFYKATILEKLRTMVLYSFFKNPIEGSQTTLYLAISDDMDQTTGGYFVDCKEGYMGMKARNEDLAAKLWDISEQLVGLRPEERINSL</sequence>
<accession>A0ACC2QEQ5</accession>
<protein>
    <submittedName>
        <fullName evidence="1">Uncharacterized protein</fullName>
    </submittedName>
</protein>
<organism evidence="1 2">
    <name type="scientific">Mythimna loreyi</name>
    <dbReference type="NCBI Taxonomy" id="667449"/>
    <lineage>
        <taxon>Eukaryota</taxon>
        <taxon>Metazoa</taxon>
        <taxon>Ecdysozoa</taxon>
        <taxon>Arthropoda</taxon>
        <taxon>Hexapoda</taxon>
        <taxon>Insecta</taxon>
        <taxon>Pterygota</taxon>
        <taxon>Neoptera</taxon>
        <taxon>Endopterygota</taxon>
        <taxon>Lepidoptera</taxon>
        <taxon>Glossata</taxon>
        <taxon>Ditrysia</taxon>
        <taxon>Noctuoidea</taxon>
        <taxon>Noctuidae</taxon>
        <taxon>Noctuinae</taxon>
        <taxon>Hadenini</taxon>
        <taxon>Mythimna</taxon>
    </lineage>
</organism>
<comment type="caution">
    <text evidence="1">The sequence shown here is derived from an EMBL/GenBank/DDBJ whole genome shotgun (WGS) entry which is preliminary data.</text>
</comment>
<evidence type="ECO:0000313" key="1">
    <source>
        <dbReference type="EMBL" id="KAJ8712896.1"/>
    </source>
</evidence>
<proteinExistence type="predicted"/>
<dbReference type="Proteomes" id="UP001231649">
    <property type="component" value="Chromosome 21"/>
</dbReference>
<dbReference type="EMBL" id="CM056797">
    <property type="protein sequence ID" value="KAJ8712896.1"/>
    <property type="molecule type" value="Genomic_DNA"/>
</dbReference>
<evidence type="ECO:0000313" key="2">
    <source>
        <dbReference type="Proteomes" id="UP001231649"/>
    </source>
</evidence>
<reference evidence="1" key="1">
    <citation type="submission" date="2023-03" db="EMBL/GenBank/DDBJ databases">
        <title>Chromosome-level genomes of two armyworms, Mythimna separata and Mythimna loreyi, provide insights into the biosynthesis and reception of sex pheromones.</title>
        <authorList>
            <person name="Zhao H."/>
        </authorList>
    </citation>
    <scope>NUCLEOTIDE SEQUENCE</scope>
    <source>
        <strain evidence="1">BeijingLab</strain>
    </source>
</reference>
<name>A0ACC2QEQ5_9NEOP</name>
<gene>
    <name evidence="1" type="ORF">PYW08_008200</name>
</gene>
<keyword evidence="2" id="KW-1185">Reference proteome</keyword>